<organism evidence="1">
    <name type="scientific">uncultured Caudovirales phage</name>
    <dbReference type="NCBI Taxonomy" id="2100421"/>
    <lineage>
        <taxon>Viruses</taxon>
        <taxon>Duplodnaviria</taxon>
        <taxon>Heunggongvirae</taxon>
        <taxon>Uroviricota</taxon>
        <taxon>Caudoviricetes</taxon>
        <taxon>Peduoviridae</taxon>
        <taxon>Maltschvirus</taxon>
        <taxon>Maltschvirus maltsch</taxon>
    </lineage>
</organism>
<dbReference type="EMBL" id="LR797046">
    <property type="protein sequence ID" value="CAB4183464.1"/>
    <property type="molecule type" value="Genomic_DNA"/>
</dbReference>
<feature type="non-terminal residue" evidence="1">
    <location>
        <position position="1"/>
    </location>
</feature>
<accession>A0A6J5QV25</accession>
<name>A0A6J5QV25_9CAUD</name>
<evidence type="ECO:0000313" key="1">
    <source>
        <dbReference type="EMBL" id="CAB4183464.1"/>
    </source>
</evidence>
<dbReference type="Pfam" id="PF24027">
    <property type="entry name" value="DUF7338"/>
    <property type="match status" value="1"/>
</dbReference>
<reference evidence="1" key="1">
    <citation type="submission" date="2020-05" db="EMBL/GenBank/DDBJ databases">
        <authorList>
            <person name="Chiriac C."/>
            <person name="Salcher M."/>
            <person name="Ghai R."/>
            <person name="Kavagutti S V."/>
        </authorList>
    </citation>
    <scope>NUCLEOTIDE SEQUENCE</scope>
</reference>
<dbReference type="InterPro" id="IPR055762">
    <property type="entry name" value="DUF7338"/>
</dbReference>
<gene>
    <name evidence="1" type="ORF">UFOVP1103_1</name>
</gene>
<protein>
    <submittedName>
        <fullName evidence="1">Uncharacterized protein</fullName>
    </submittedName>
</protein>
<proteinExistence type="predicted"/>
<sequence>GVAKNFICTYVLRVMWLYRNNAYGFAYSVLGAKSPFKTISEEGVNPSDRAPAIEGSYLRIFEDADGVKYFQYKLVKDRGNGKCYEASIGWKTSGQFVVRWTPFRKFNG</sequence>